<organism evidence="1">
    <name type="scientific">marine sediment metagenome</name>
    <dbReference type="NCBI Taxonomy" id="412755"/>
    <lineage>
        <taxon>unclassified sequences</taxon>
        <taxon>metagenomes</taxon>
        <taxon>ecological metagenomes</taxon>
    </lineage>
</organism>
<name>A0A0F9KX23_9ZZZZ</name>
<comment type="caution">
    <text evidence="1">The sequence shown here is derived from an EMBL/GenBank/DDBJ whole genome shotgun (WGS) entry which is preliminary data.</text>
</comment>
<dbReference type="EMBL" id="LAZR01007278">
    <property type="protein sequence ID" value="KKM86298.1"/>
    <property type="molecule type" value="Genomic_DNA"/>
</dbReference>
<protein>
    <submittedName>
        <fullName evidence="1">Uncharacterized protein</fullName>
    </submittedName>
</protein>
<dbReference type="AlphaFoldDB" id="A0A0F9KX23"/>
<reference evidence="1" key="1">
    <citation type="journal article" date="2015" name="Nature">
        <title>Complex archaea that bridge the gap between prokaryotes and eukaryotes.</title>
        <authorList>
            <person name="Spang A."/>
            <person name="Saw J.H."/>
            <person name="Jorgensen S.L."/>
            <person name="Zaremba-Niedzwiedzka K."/>
            <person name="Martijn J."/>
            <person name="Lind A.E."/>
            <person name="van Eijk R."/>
            <person name="Schleper C."/>
            <person name="Guy L."/>
            <person name="Ettema T.J."/>
        </authorList>
    </citation>
    <scope>NUCLEOTIDE SEQUENCE</scope>
</reference>
<evidence type="ECO:0000313" key="1">
    <source>
        <dbReference type="EMBL" id="KKM86298.1"/>
    </source>
</evidence>
<accession>A0A0F9KX23</accession>
<gene>
    <name evidence="1" type="ORF">LCGC14_1280450</name>
</gene>
<sequence>MRNFQRKKKMTLKNRTEEIRFREQYTRENWERDSKKLEVLLQLVPDEQKTIVEDLVINALNVEASDKKIQERVILPFQPYLNAQHIVGLGGKKLIKIMMSAVDAGSDDIADKIRMAIKQPTKTLKKFDFKNPFGMSTNEKKLASVVSRDKEWHPTKEIAKRARVPPKVAENILEGFVGIYWVEKRIVKGDSQWKSVISKK</sequence>
<proteinExistence type="predicted"/>